<protein>
    <submittedName>
        <fullName evidence="1">Uncharacterized protein</fullName>
    </submittedName>
</protein>
<organism evidence="1 2">
    <name type="scientific">Smallanthus sonchifolius</name>
    <dbReference type="NCBI Taxonomy" id="185202"/>
    <lineage>
        <taxon>Eukaryota</taxon>
        <taxon>Viridiplantae</taxon>
        <taxon>Streptophyta</taxon>
        <taxon>Embryophyta</taxon>
        <taxon>Tracheophyta</taxon>
        <taxon>Spermatophyta</taxon>
        <taxon>Magnoliopsida</taxon>
        <taxon>eudicotyledons</taxon>
        <taxon>Gunneridae</taxon>
        <taxon>Pentapetalae</taxon>
        <taxon>asterids</taxon>
        <taxon>campanulids</taxon>
        <taxon>Asterales</taxon>
        <taxon>Asteraceae</taxon>
        <taxon>Asteroideae</taxon>
        <taxon>Heliantheae alliance</taxon>
        <taxon>Millerieae</taxon>
        <taxon>Smallanthus</taxon>
    </lineage>
</organism>
<proteinExistence type="predicted"/>
<dbReference type="EMBL" id="CM042018">
    <property type="protein sequence ID" value="KAI3826941.1"/>
    <property type="molecule type" value="Genomic_DNA"/>
</dbReference>
<accession>A0ACB9K3V0</accession>
<evidence type="ECO:0000313" key="2">
    <source>
        <dbReference type="Proteomes" id="UP001056120"/>
    </source>
</evidence>
<comment type="caution">
    <text evidence="1">The sequence shown here is derived from an EMBL/GenBank/DDBJ whole genome shotgun (WGS) entry which is preliminary data.</text>
</comment>
<reference evidence="2" key="1">
    <citation type="journal article" date="2022" name="Mol. Ecol. Resour.">
        <title>The genomes of chicory, endive, great burdock and yacon provide insights into Asteraceae palaeo-polyploidization history and plant inulin production.</title>
        <authorList>
            <person name="Fan W."/>
            <person name="Wang S."/>
            <person name="Wang H."/>
            <person name="Wang A."/>
            <person name="Jiang F."/>
            <person name="Liu H."/>
            <person name="Zhao H."/>
            <person name="Xu D."/>
            <person name="Zhang Y."/>
        </authorList>
    </citation>
    <scope>NUCLEOTIDE SEQUENCE [LARGE SCALE GENOMIC DNA]</scope>
    <source>
        <strain evidence="2">cv. Yunnan</strain>
    </source>
</reference>
<evidence type="ECO:0000313" key="1">
    <source>
        <dbReference type="EMBL" id="KAI3826941.1"/>
    </source>
</evidence>
<sequence length="105" mass="11384">MCSMELPFRGSIPATFRGSIQENLVARSSATFRGSIQEKSQIDGRNWGDIKLSGGFRLVFAGKNSSGSRVSENELTGSGSGIYGFLDSSASGRRGFVCYLRIHRL</sequence>
<dbReference type="Proteomes" id="UP001056120">
    <property type="component" value="Linkage Group LG01"/>
</dbReference>
<keyword evidence="2" id="KW-1185">Reference proteome</keyword>
<gene>
    <name evidence="1" type="ORF">L1987_01001</name>
</gene>
<name>A0ACB9K3V0_9ASTR</name>
<reference evidence="1 2" key="2">
    <citation type="journal article" date="2022" name="Mol. Ecol. Resour.">
        <title>The genomes of chicory, endive, great burdock and yacon provide insights into Asteraceae paleo-polyploidization history and plant inulin production.</title>
        <authorList>
            <person name="Fan W."/>
            <person name="Wang S."/>
            <person name="Wang H."/>
            <person name="Wang A."/>
            <person name="Jiang F."/>
            <person name="Liu H."/>
            <person name="Zhao H."/>
            <person name="Xu D."/>
            <person name="Zhang Y."/>
        </authorList>
    </citation>
    <scope>NUCLEOTIDE SEQUENCE [LARGE SCALE GENOMIC DNA]</scope>
    <source>
        <strain evidence="2">cv. Yunnan</strain>
        <tissue evidence="1">Leaves</tissue>
    </source>
</reference>